<evidence type="ECO:0000313" key="1">
    <source>
        <dbReference type="EMBL" id="AXH71269.1"/>
    </source>
</evidence>
<evidence type="ECO:0000313" key="2">
    <source>
        <dbReference type="Proteomes" id="UP000260425"/>
    </source>
</evidence>
<keyword evidence="2" id="KW-1185">Reference proteome</keyword>
<gene>
    <name evidence="1" type="ORF">BSP38_227</name>
</gene>
<protein>
    <submittedName>
        <fullName evidence="1">Uncharacterized protein</fullName>
    </submittedName>
</protein>
<sequence>METNELKWEAYGDVNPFDHGGLWVLPNKDTNTDFFIVRVIPMEAYREGTDYLVEDVRIDLKDRWIELDSVKDYIGADENTDNIQLAIGVLDYYGAENCGGSVLRFATEEEARADVEAHGIDL</sequence>
<organismHost>
    <name type="scientific">Bacillus subtilis</name>
    <dbReference type="NCBI Taxonomy" id="1423"/>
</organismHost>
<dbReference type="EMBL" id="MH606185">
    <property type="protein sequence ID" value="AXH71269.1"/>
    <property type="molecule type" value="Genomic_DNA"/>
</dbReference>
<accession>A0A345MK87</accession>
<organism evidence="1 2">
    <name type="scientific">Bacillus phage BSP38</name>
    <dbReference type="NCBI Taxonomy" id="2283013"/>
    <lineage>
        <taxon>Viruses</taxon>
        <taxon>Duplodnaviria</taxon>
        <taxon>Heunggongvirae</taxon>
        <taxon>Uroviricota</taxon>
        <taxon>Caudoviricetes</taxon>
        <taxon>Herelleviridae</taxon>
        <taxon>Bastillevirinae</taxon>
        <taxon>Jeonjuvirus</taxon>
        <taxon>Jeonjuvirus BSP38</taxon>
    </lineage>
</organism>
<reference evidence="1 2" key="1">
    <citation type="submission" date="2018-07" db="EMBL/GenBank/DDBJ databases">
        <title>Complete nucleotide sequence of Bacillus phage BSP38.</title>
        <authorList>
            <person name="Ghosh K."/>
            <person name="Kim K.-P."/>
        </authorList>
    </citation>
    <scope>NUCLEOTIDE SEQUENCE [LARGE SCALE GENOMIC DNA]</scope>
</reference>
<name>A0A345MK87_BPBSP</name>
<dbReference type="Proteomes" id="UP000260425">
    <property type="component" value="Segment"/>
</dbReference>
<proteinExistence type="predicted"/>